<dbReference type="PRINTS" id="PR00463">
    <property type="entry name" value="EP450I"/>
</dbReference>
<dbReference type="InterPro" id="IPR023173">
    <property type="entry name" value="NADPH_Cyt_P450_Rdtase_alpha"/>
</dbReference>
<keyword evidence="13 14" id="KW-0503">Monooxygenase</keyword>
<dbReference type="Pfam" id="PF00667">
    <property type="entry name" value="FAD_binding_1"/>
    <property type="match status" value="1"/>
</dbReference>
<evidence type="ECO:0000256" key="10">
    <source>
        <dbReference type="ARBA" id="ARBA00022982"/>
    </source>
</evidence>
<dbReference type="InterPro" id="IPR036396">
    <property type="entry name" value="Cyt_P450_sf"/>
</dbReference>
<comment type="cofactor">
    <cofactor evidence="14">
        <name>FAD</name>
        <dbReference type="ChEBI" id="CHEBI:57692"/>
    </cofactor>
    <cofactor evidence="14">
        <name>FMN</name>
        <dbReference type="ChEBI" id="CHEBI:58210"/>
    </cofactor>
</comment>
<comment type="similarity">
    <text evidence="2 14">In the N-terminal section; belongs to the cytochrome P450 family.</text>
</comment>
<comment type="catalytic activity">
    <reaction evidence="14">
        <text>an organic molecule + reduced [NADPH--hemoprotein reductase] + O2 = an alcohol + oxidized [NADPH--hemoprotein reductase] + H2O + H(+)</text>
        <dbReference type="Rhea" id="RHEA:17149"/>
        <dbReference type="Rhea" id="RHEA-COMP:11964"/>
        <dbReference type="Rhea" id="RHEA-COMP:11965"/>
        <dbReference type="ChEBI" id="CHEBI:15377"/>
        <dbReference type="ChEBI" id="CHEBI:15378"/>
        <dbReference type="ChEBI" id="CHEBI:15379"/>
        <dbReference type="ChEBI" id="CHEBI:30879"/>
        <dbReference type="ChEBI" id="CHEBI:57618"/>
        <dbReference type="ChEBI" id="CHEBI:58210"/>
        <dbReference type="ChEBI" id="CHEBI:142491"/>
        <dbReference type="EC" id="1.14.14.1"/>
    </reaction>
</comment>
<evidence type="ECO:0000256" key="1">
    <source>
        <dbReference type="ARBA" id="ARBA00001971"/>
    </source>
</evidence>
<dbReference type="Pfam" id="PF00067">
    <property type="entry name" value="p450"/>
    <property type="match status" value="1"/>
</dbReference>
<keyword evidence="18" id="KW-1185">Reference proteome</keyword>
<comment type="caution">
    <text evidence="17">The sequence shown here is derived from an EMBL/GenBank/DDBJ whole genome shotgun (WGS) entry which is preliminary data.</text>
</comment>
<dbReference type="Pfam" id="PF00175">
    <property type="entry name" value="NAD_binding_1"/>
    <property type="match status" value="1"/>
</dbReference>
<dbReference type="InterPro" id="IPR029039">
    <property type="entry name" value="Flavoprotein-like_sf"/>
</dbReference>
<reference evidence="17 18" key="1">
    <citation type="submission" date="2024-01" db="EMBL/GenBank/DDBJ databases">
        <title>Complete genome of Cladobotryum mycophilum ATHUM6906.</title>
        <authorList>
            <person name="Christinaki A.C."/>
            <person name="Myridakis A.I."/>
            <person name="Kouvelis V.N."/>
        </authorList>
    </citation>
    <scope>NUCLEOTIDE SEQUENCE [LARGE SCALE GENOMIC DNA]</scope>
    <source>
        <strain evidence="17 18">ATHUM6906</strain>
    </source>
</reference>
<dbReference type="EC" id="1.14.14.1" evidence="14"/>
<accession>A0ABR0SIJ5</accession>
<dbReference type="EC" id="1.6.2.4" evidence="14"/>
<evidence type="ECO:0000256" key="9">
    <source>
        <dbReference type="ARBA" id="ARBA00022857"/>
    </source>
</evidence>
<gene>
    <name evidence="17" type="ORF">PT974_09805</name>
</gene>
<dbReference type="SUPFAM" id="SSF48264">
    <property type="entry name" value="Cytochrome P450"/>
    <property type="match status" value="1"/>
</dbReference>
<name>A0ABR0SIJ5_9HYPO</name>
<dbReference type="InterPro" id="IPR017938">
    <property type="entry name" value="Riboflavin_synthase-like_b-brl"/>
</dbReference>
<comment type="cofactor">
    <cofactor evidence="1 14">
        <name>heme</name>
        <dbReference type="ChEBI" id="CHEBI:30413"/>
    </cofactor>
</comment>
<dbReference type="PROSITE" id="PS50902">
    <property type="entry name" value="FLAVODOXIN_LIKE"/>
    <property type="match status" value="1"/>
</dbReference>
<evidence type="ECO:0000256" key="7">
    <source>
        <dbReference type="ARBA" id="ARBA00022723"/>
    </source>
</evidence>
<evidence type="ECO:0000256" key="8">
    <source>
        <dbReference type="ARBA" id="ARBA00022827"/>
    </source>
</evidence>
<dbReference type="InterPro" id="IPR017972">
    <property type="entry name" value="Cyt_P450_CS"/>
</dbReference>
<evidence type="ECO:0000256" key="2">
    <source>
        <dbReference type="ARBA" id="ARBA00010018"/>
    </source>
</evidence>
<dbReference type="SUPFAM" id="SSF52343">
    <property type="entry name" value="Ferredoxin reductase-like, C-terminal NADP-linked domain"/>
    <property type="match status" value="1"/>
</dbReference>
<dbReference type="PANTHER" id="PTHR19384:SF127">
    <property type="entry name" value="BIFUNCTIONAL CYTOCHROME P450_NADPH--P450 REDUCTASE"/>
    <property type="match status" value="1"/>
</dbReference>
<evidence type="ECO:0000256" key="5">
    <source>
        <dbReference type="ARBA" id="ARBA00022630"/>
    </source>
</evidence>
<evidence type="ECO:0000256" key="3">
    <source>
        <dbReference type="ARBA" id="ARBA00022448"/>
    </source>
</evidence>
<evidence type="ECO:0000256" key="6">
    <source>
        <dbReference type="ARBA" id="ARBA00022643"/>
    </source>
</evidence>
<keyword evidence="7 14" id="KW-0479">Metal-binding</keyword>
<dbReference type="InterPro" id="IPR001128">
    <property type="entry name" value="Cyt_P450"/>
</dbReference>
<dbReference type="PANTHER" id="PTHR19384">
    <property type="entry name" value="NITRIC OXIDE SYNTHASE-RELATED"/>
    <property type="match status" value="1"/>
</dbReference>
<keyword evidence="5 14" id="KW-0285">Flavoprotein</keyword>
<evidence type="ECO:0000256" key="13">
    <source>
        <dbReference type="ARBA" id="ARBA00023033"/>
    </source>
</evidence>
<feature type="domain" description="Flavodoxin-like" evidence="15">
    <location>
        <begin position="501"/>
        <end position="641"/>
    </location>
</feature>
<evidence type="ECO:0000256" key="12">
    <source>
        <dbReference type="ARBA" id="ARBA00023004"/>
    </source>
</evidence>
<dbReference type="CDD" id="cd11068">
    <property type="entry name" value="CYP120A1"/>
    <property type="match status" value="1"/>
</dbReference>
<evidence type="ECO:0000259" key="15">
    <source>
        <dbReference type="PROSITE" id="PS50902"/>
    </source>
</evidence>
<dbReference type="InterPro" id="IPR002401">
    <property type="entry name" value="Cyt_P450_E_grp-I"/>
</dbReference>
<dbReference type="Pfam" id="PF00258">
    <property type="entry name" value="Flavodoxin_1"/>
    <property type="match status" value="1"/>
</dbReference>
<dbReference type="PROSITE" id="PS51384">
    <property type="entry name" value="FAD_FR"/>
    <property type="match status" value="1"/>
</dbReference>
<dbReference type="Proteomes" id="UP001338125">
    <property type="component" value="Unassembled WGS sequence"/>
</dbReference>
<dbReference type="InterPro" id="IPR023206">
    <property type="entry name" value="Bifunctional_P450_P450_red"/>
</dbReference>
<sequence length="1060" mass="117267">MSEQIPGPRPLPIIGNILDIDPTDAVASLGKLASKYGPIYKLYLAGNERIFISSRDLLNELSDERRFTKMVSGPLFQLRNACGDSLFTAHSNEANWELSHRILMPAFGPLAIRGMFDQMHDLASQLVVKWARFGSREVINVTSDFTRLTLDTIALCSMGTRFNSFYHEEMHPFIGSMIGVLQESGRRAARPNFANYLIPGSQAQFQEDIETLQKVATEVLDERLANPIDRKDLLNAMIHGKDPKSGEGLTNQSILNNMIVFLIAGHETTSGLISFLFFYLLKYPDVLEKARKEVDQVVGRGPITIEHMSKLPYLEACLRETLRLHPTAPVITIQPRPDLVEDKVTIGGGKYEVSRGQGIACLLIDIQRDPSVFGDDAHEFKAERMLDENFSKLPKNSWKPFGNGVRSCIGRAFAWQESLLVIAMLLQNFDFELTDPDYELKIKQTLTIKPDDLYMHVKLRDHVDAVSLSRVLHGSTSLAGVPVKGTAEPSTSTEQSLKKPITILYGSDSGTCEAMAHSLASVAPSRGYQPTISQMDAAVGKLPTEQPVILISPSYNGQPPNNALQFVSWLENLKGETLKGVKYAVYGCGNRDYVATFHRVPKLLDAELERNGATRIVDTGLGDVITGDIVTDFENWQDEQLWPALGVDEAQDGVGGGFDMKIERNSRSGDLRQDLSEAVVLKNEVLTAAGEPEKRQITVKLPAGLNYRTGDHLAVLPINDWATVRRVFNWAKLPWDTVLTIPRGANTTLPTGRQISARELLSGYVELSQPATRKNIAKIAASASDEAAKKRILALEEDFDNTIRAKRVSVLDILEAFSSISLSFPEFLAMLPPMHPRQYSIATSPLADPSVATLIWSVLDKESSSVAGRRFQGVASNYLASLREGDSIHVATKPALRLFHPPSDVENTTMVMACAGTGFAPFRAFVQERALHVKAGRKLAPAYLFIGCRHPERDALLKEELEQWDKLGCVQVFYAFSQGAEHSQGSTHVQDRIWNERAIIKKAVFEDGANIYVCGSAGVGKSVEDVMKRIYDEAHGASGKEADQWLQGLKLDRFATEIFT</sequence>
<keyword evidence="11 14" id="KW-0560">Oxidoreductase</keyword>
<dbReference type="SUPFAM" id="SSF63380">
    <property type="entry name" value="Riboflavin synthase domain-like"/>
    <property type="match status" value="1"/>
</dbReference>
<keyword evidence="9 14" id="KW-0521">NADP</keyword>
<dbReference type="InterPro" id="IPR008254">
    <property type="entry name" value="Flavodoxin/NO_synth"/>
</dbReference>
<keyword evidence="10 14" id="KW-0249">Electron transport</keyword>
<feature type="domain" description="FAD-binding FR-type" evidence="16">
    <location>
        <begin position="673"/>
        <end position="902"/>
    </location>
</feature>
<evidence type="ECO:0000256" key="4">
    <source>
        <dbReference type="ARBA" id="ARBA00022617"/>
    </source>
</evidence>
<evidence type="ECO:0000313" key="17">
    <source>
        <dbReference type="EMBL" id="KAK5991521.1"/>
    </source>
</evidence>
<keyword evidence="6 14" id="KW-0288">FMN</keyword>
<dbReference type="InterPro" id="IPR039261">
    <property type="entry name" value="FNR_nucleotide-bd"/>
</dbReference>
<dbReference type="PROSITE" id="PS00086">
    <property type="entry name" value="CYTOCHROME_P450"/>
    <property type="match status" value="1"/>
</dbReference>
<dbReference type="PIRSF" id="PIRSF000209">
    <property type="entry name" value="Bifunctional_P450_P450R"/>
    <property type="match status" value="1"/>
</dbReference>
<dbReference type="InterPro" id="IPR003097">
    <property type="entry name" value="CysJ-like_FAD-binding"/>
</dbReference>
<dbReference type="Gene3D" id="3.40.50.360">
    <property type="match status" value="1"/>
</dbReference>
<dbReference type="Gene3D" id="1.10.630.10">
    <property type="entry name" value="Cytochrome P450"/>
    <property type="match status" value="1"/>
</dbReference>
<comment type="catalytic activity">
    <reaction evidence="14">
        <text>2 oxidized [cytochrome P450] + NADPH = 2 reduced [cytochrome P450] + NADP(+) + H(+)</text>
        <dbReference type="Rhea" id="RHEA:24040"/>
        <dbReference type="Rhea" id="RHEA-COMP:14627"/>
        <dbReference type="Rhea" id="RHEA-COMP:14628"/>
        <dbReference type="ChEBI" id="CHEBI:15378"/>
        <dbReference type="ChEBI" id="CHEBI:55376"/>
        <dbReference type="ChEBI" id="CHEBI:57783"/>
        <dbReference type="ChEBI" id="CHEBI:58349"/>
        <dbReference type="ChEBI" id="CHEBI:60344"/>
        <dbReference type="EC" id="1.6.2.4"/>
    </reaction>
</comment>
<dbReference type="InterPro" id="IPR017927">
    <property type="entry name" value="FAD-bd_FR_type"/>
</dbReference>
<dbReference type="Gene3D" id="1.20.990.10">
    <property type="entry name" value="NADPH-cytochrome p450 Reductase, Chain A, domain 3"/>
    <property type="match status" value="1"/>
</dbReference>
<evidence type="ECO:0000256" key="14">
    <source>
        <dbReference type="PIRNR" id="PIRNR000209"/>
    </source>
</evidence>
<keyword evidence="4 14" id="KW-0349">Heme</keyword>
<keyword evidence="8 14" id="KW-0274">FAD</keyword>
<evidence type="ECO:0000313" key="18">
    <source>
        <dbReference type="Proteomes" id="UP001338125"/>
    </source>
</evidence>
<dbReference type="PRINTS" id="PR00385">
    <property type="entry name" value="P450"/>
</dbReference>
<proteinExistence type="inferred from homology"/>
<dbReference type="SUPFAM" id="SSF52218">
    <property type="entry name" value="Flavoproteins"/>
    <property type="match status" value="1"/>
</dbReference>
<protein>
    <recommendedName>
        <fullName evidence="14">Bifunctional cytochrome P450/NADPH--P450 reductase</fullName>
    </recommendedName>
    <domain>
        <recommendedName>
            <fullName evidence="14">Cytochrome P450</fullName>
            <ecNumber evidence="14">1.14.14.1</ecNumber>
        </recommendedName>
    </domain>
    <domain>
        <recommendedName>
            <fullName evidence="14">NADPH--cytochrome P450 reductase</fullName>
            <ecNumber evidence="14">1.6.2.4</ecNumber>
        </recommendedName>
    </domain>
</protein>
<dbReference type="CDD" id="cd06206">
    <property type="entry name" value="bifunctional_CYPOR"/>
    <property type="match status" value="1"/>
</dbReference>
<evidence type="ECO:0000259" key="16">
    <source>
        <dbReference type="PROSITE" id="PS51384"/>
    </source>
</evidence>
<keyword evidence="3 14" id="KW-0813">Transport</keyword>
<dbReference type="InterPro" id="IPR001433">
    <property type="entry name" value="OxRdtase_FAD/NAD-bd"/>
</dbReference>
<dbReference type="Gene3D" id="3.40.50.80">
    <property type="entry name" value="Nucleotide-binding domain of ferredoxin-NADP reductase (FNR) module"/>
    <property type="match status" value="1"/>
</dbReference>
<organism evidence="17 18">
    <name type="scientific">Cladobotryum mycophilum</name>
    <dbReference type="NCBI Taxonomy" id="491253"/>
    <lineage>
        <taxon>Eukaryota</taxon>
        <taxon>Fungi</taxon>
        <taxon>Dikarya</taxon>
        <taxon>Ascomycota</taxon>
        <taxon>Pezizomycotina</taxon>
        <taxon>Sordariomycetes</taxon>
        <taxon>Hypocreomycetidae</taxon>
        <taxon>Hypocreales</taxon>
        <taxon>Hypocreaceae</taxon>
        <taxon>Cladobotryum</taxon>
    </lineage>
</organism>
<evidence type="ECO:0000256" key="11">
    <source>
        <dbReference type="ARBA" id="ARBA00023002"/>
    </source>
</evidence>
<dbReference type="Gene3D" id="2.40.30.10">
    <property type="entry name" value="Translation factors"/>
    <property type="match status" value="1"/>
</dbReference>
<dbReference type="EMBL" id="JAVFKD010000014">
    <property type="protein sequence ID" value="KAK5991521.1"/>
    <property type="molecule type" value="Genomic_DNA"/>
</dbReference>
<keyword evidence="12 14" id="KW-0408">Iron</keyword>